<reference evidence="2 3" key="1">
    <citation type="journal article" date="2014" name="Genome Biol.">
        <title>Transcriptome and methylome profiling reveals relics of genome dominance in the mesopolyploid Brassica oleracea.</title>
        <authorList>
            <person name="Parkin I.A."/>
            <person name="Koh C."/>
            <person name="Tang H."/>
            <person name="Robinson S.J."/>
            <person name="Kagale S."/>
            <person name="Clarke W.E."/>
            <person name="Town C.D."/>
            <person name="Nixon J."/>
            <person name="Krishnakumar V."/>
            <person name="Bidwell S.L."/>
            <person name="Denoeud F."/>
            <person name="Belcram H."/>
            <person name="Links M.G."/>
            <person name="Just J."/>
            <person name="Clarke C."/>
            <person name="Bender T."/>
            <person name="Huebert T."/>
            <person name="Mason A.S."/>
            <person name="Pires J.C."/>
            <person name="Barker G."/>
            <person name="Moore J."/>
            <person name="Walley P.G."/>
            <person name="Manoli S."/>
            <person name="Batley J."/>
            <person name="Edwards D."/>
            <person name="Nelson M.N."/>
            <person name="Wang X."/>
            <person name="Paterson A.H."/>
            <person name="King G."/>
            <person name="Bancroft I."/>
            <person name="Chalhoub B."/>
            <person name="Sharpe A.G."/>
        </authorList>
    </citation>
    <scope>NUCLEOTIDE SEQUENCE</scope>
    <source>
        <strain evidence="2 3">cv. TO1000</strain>
    </source>
</reference>
<protein>
    <recommendedName>
        <fullName evidence="1">Myb-like domain-containing protein</fullName>
    </recommendedName>
</protein>
<dbReference type="InterPro" id="IPR001005">
    <property type="entry name" value="SANT/Myb"/>
</dbReference>
<dbReference type="PROSITE" id="PS50090">
    <property type="entry name" value="MYB_LIKE"/>
    <property type="match status" value="1"/>
</dbReference>
<evidence type="ECO:0000313" key="3">
    <source>
        <dbReference type="Proteomes" id="UP000032141"/>
    </source>
</evidence>
<sequence>MSPSPLQFHFSSFFSSVISFQFSSFSFHISYAMDPFSNGCSFQNLLNSQQPNNSFSFVTREPSVEISSSDAFVFGTPWSEDLNDDERTVSDCKARRKWSPTEDTVLISAWLNTSKDPVVGNEQKAISFWKRIAAYVASSSKLVGMQKREASHCKQRWGKINEGVCKFVGCYEAATKQKFSGLSENDVLKMAHAIFFNDNNDRFALEHAWLERRHDQKWCGASATKDKVSSKRRKLNDQCAQSSTYVAGEDEARPVGVKAAKAKGESKATNSEEAAEMQSMWEIREKDFVLKEKLNKQKLIDSLIAKT</sequence>
<proteinExistence type="predicted"/>
<dbReference type="STRING" id="109376.A0A0D3AV65"/>
<dbReference type="Proteomes" id="UP000032141">
    <property type="component" value="Chromosome C2"/>
</dbReference>
<organism evidence="2 3">
    <name type="scientific">Brassica oleracea var. oleracea</name>
    <dbReference type="NCBI Taxonomy" id="109376"/>
    <lineage>
        <taxon>Eukaryota</taxon>
        <taxon>Viridiplantae</taxon>
        <taxon>Streptophyta</taxon>
        <taxon>Embryophyta</taxon>
        <taxon>Tracheophyta</taxon>
        <taxon>Spermatophyta</taxon>
        <taxon>Magnoliopsida</taxon>
        <taxon>eudicotyledons</taxon>
        <taxon>Gunneridae</taxon>
        <taxon>Pentapetalae</taxon>
        <taxon>rosids</taxon>
        <taxon>malvids</taxon>
        <taxon>Brassicales</taxon>
        <taxon>Brassicaceae</taxon>
        <taxon>Brassiceae</taxon>
        <taxon>Brassica</taxon>
    </lineage>
</organism>
<feature type="domain" description="Myb-like" evidence="1">
    <location>
        <begin position="95"/>
        <end position="161"/>
    </location>
</feature>
<dbReference type="EnsemblPlants" id="Bo2g134150.1">
    <property type="protein sequence ID" value="Bo2g134150.1"/>
    <property type="gene ID" value="Bo2g134150"/>
</dbReference>
<dbReference type="HOGENOM" id="CLU_012390_0_0_1"/>
<name>A0A0D3AV65_BRAOL</name>
<accession>A0A0D3AV65</accession>
<dbReference type="Gene3D" id="1.10.10.60">
    <property type="entry name" value="Homeodomain-like"/>
    <property type="match status" value="1"/>
</dbReference>
<reference evidence="2" key="2">
    <citation type="submission" date="2015-03" db="UniProtKB">
        <authorList>
            <consortium name="EnsemblPlants"/>
        </authorList>
    </citation>
    <scope>IDENTIFICATION</scope>
</reference>
<evidence type="ECO:0000259" key="1">
    <source>
        <dbReference type="PROSITE" id="PS50090"/>
    </source>
</evidence>
<dbReference type="Gramene" id="Bo2g134150.1">
    <property type="protein sequence ID" value="Bo2g134150.1"/>
    <property type="gene ID" value="Bo2g134150"/>
</dbReference>
<dbReference type="PANTHER" id="PTHR45023:SF4">
    <property type="entry name" value="GLYCINE-RICH PROTEIN-RELATED"/>
    <property type="match status" value="1"/>
</dbReference>
<dbReference type="PANTHER" id="PTHR45023">
    <property type="match status" value="1"/>
</dbReference>
<keyword evidence="3" id="KW-1185">Reference proteome</keyword>
<dbReference type="AlphaFoldDB" id="A0A0D3AV65"/>
<evidence type="ECO:0000313" key="2">
    <source>
        <dbReference type="EnsemblPlants" id="Bo2g134150.1"/>
    </source>
</evidence>